<comment type="caution">
    <text evidence="1">The sequence shown here is derived from an EMBL/GenBank/DDBJ whole genome shotgun (WGS) entry which is preliminary data.</text>
</comment>
<evidence type="ECO:0000313" key="2">
    <source>
        <dbReference type="Proteomes" id="UP001375240"/>
    </source>
</evidence>
<dbReference type="InterPro" id="IPR023375">
    <property type="entry name" value="ADC_dom_sf"/>
</dbReference>
<dbReference type="AlphaFoldDB" id="A0AAV9VGG6"/>
<gene>
    <name evidence="1" type="ORF">TWF696_000975</name>
</gene>
<dbReference type="Gene3D" id="2.40.400.10">
    <property type="entry name" value="Acetoacetate decarboxylase-like"/>
    <property type="match status" value="1"/>
</dbReference>
<dbReference type="EMBL" id="JAVHNQ010000001">
    <property type="protein sequence ID" value="KAK6359842.1"/>
    <property type="molecule type" value="Genomic_DNA"/>
</dbReference>
<evidence type="ECO:0000313" key="1">
    <source>
        <dbReference type="EMBL" id="KAK6359842.1"/>
    </source>
</evidence>
<accession>A0AAV9VGG6</accession>
<dbReference type="Proteomes" id="UP001375240">
    <property type="component" value="Unassembled WGS sequence"/>
</dbReference>
<sequence>MSSGVTTTTTTATAGTDEYGIEHVPGPWDCTGESWWFVSYPLTSKLQVHEGAINPLDFHEGVNDGFAGGPGLIMVIRYSDTPVGAYDELLYAPGFFNTPNAPSSRYRITNIYVSSKETTYNGRRNWGIPKHLAVFNFDTSPTTGHTRITVAHPETPSSPFFVAVVADIPLVSRVPLPFSTTFSPLNMEFHQPALKAVEGAKGRENGETGTTCWKTCKPWMGGKMRLVKCVELKNGNGDGTWPDQVDGLWNLAVHWPPGMKLKFPEGKDFPTPNL</sequence>
<organism evidence="1 2">
    <name type="scientific">Orbilia brochopaga</name>
    <dbReference type="NCBI Taxonomy" id="3140254"/>
    <lineage>
        <taxon>Eukaryota</taxon>
        <taxon>Fungi</taxon>
        <taxon>Dikarya</taxon>
        <taxon>Ascomycota</taxon>
        <taxon>Pezizomycotina</taxon>
        <taxon>Orbiliomycetes</taxon>
        <taxon>Orbiliales</taxon>
        <taxon>Orbiliaceae</taxon>
        <taxon>Orbilia</taxon>
    </lineage>
</organism>
<dbReference type="SUPFAM" id="SSF160104">
    <property type="entry name" value="Acetoacetate decarboxylase-like"/>
    <property type="match status" value="1"/>
</dbReference>
<protein>
    <submittedName>
        <fullName evidence="1">Uncharacterized protein</fullName>
    </submittedName>
</protein>
<name>A0AAV9VGG6_9PEZI</name>
<dbReference type="PANTHER" id="PTHR40518:SF1">
    <property type="entry name" value="ACETOACETATE DECARBOXYLASE"/>
    <property type="match status" value="1"/>
</dbReference>
<keyword evidence="2" id="KW-1185">Reference proteome</keyword>
<proteinExistence type="predicted"/>
<dbReference type="PANTHER" id="PTHR40518">
    <property type="entry name" value="ACETOACETATE DECARBOXYLASE"/>
    <property type="match status" value="1"/>
</dbReference>
<reference evidence="1 2" key="1">
    <citation type="submission" date="2019-10" db="EMBL/GenBank/DDBJ databases">
        <authorList>
            <person name="Palmer J.M."/>
        </authorList>
    </citation>
    <scope>NUCLEOTIDE SEQUENCE [LARGE SCALE GENOMIC DNA]</scope>
    <source>
        <strain evidence="1 2">TWF696</strain>
    </source>
</reference>